<dbReference type="PANTHER" id="PTHR37309:SF1">
    <property type="entry name" value="SLR0284 PROTEIN"/>
    <property type="match status" value="1"/>
</dbReference>
<organism evidence="2 3">
    <name type="scientific">Candidatus Magnetominusculus xianensis</name>
    <dbReference type="NCBI Taxonomy" id="1748249"/>
    <lineage>
        <taxon>Bacteria</taxon>
        <taxon>Pseudomonadati</taxon>
        <taxon>Nitrospirota</taxon>
        <taxon>Nitrospiria</taxon>
        <taxon>Nitrospirales</taxon>
        <taxon>Nitrospiraceae</taxon>
        <taxon>Candidatus Magnetominusculus</taxon>
    </lineage>
</organism>
<dbReference type="EMBL" id="LNQR01000057">
    <property type="protein sequence ID" value="KWT86089.1"/>
    <property type="molecule type" value="Genomic_DNA"/>
</dbReference>
<feature type="transmembrane region" description="Helical" evidence="1">
    <location>
        <begin position="45"/>
        <end position="64"/>
    </location>
</feature>
<feature type="transmembrane region" description="Helical" evidence="1">
    <location>
        <begin position="21"/>
        <end position="39"/>
    </location>
</feature>
<keyword evidence="1" id="KW-1133">Transmembrane helix</keyword>
<feature type="transmembrane region" description="Helical" evidence="1">
    <location>
        <begin position="107"/>
        <end position="128"/>
    </location>
</feature>
<sequence length="131" mass="14310">MEYHSCIISMCNVTLYVMTDLLVTWLIMTVSVLVAAYLLPGVRVASFGSALVVAVLLGVLNAILRPVLIFFTLPLTILTFGLFILVINAIIVLIVGSIVKGFEVKGFITAVLFSVILSIAHWILQAVIRYI</sequence>
<proteinExistence type="predicted"/>
<keyword evidence="1" id="KW-0812">Transmembrane</keyword>
<keyword evidence="1" id="KW-0472">Membrane</keyword>
<dbReference type="Pfam" id="PF04020">
    <property type="entry name" value="Phage_holin_4_2"/>
    <property type="match status" value="1"/>
</dbReference>
<gene>
    <name evidence="2" type="ORF">ASN18_1576</name>
</gene>
<dbReference type="InterPro" id="IPR007165">
    <property type="entry name" value="Phage_holin_4_2"/>
</dbReference>
<name>A0ABR5SGZ8_9BACT</name>
<accession>A0ABR5SGZ8</accession>
<keyword evidence="3" id="KW-1185">Reference proteome</keyword>
<dbReference type="Proteomes" id="UP000060487">
    <property type="component" value="Unassembled WGS sequence"/>
</dbReference>
<evidence type="ECO:0000313" key="3">
    <source>
        <dbReference type="Proteomes" id="UP000060487"/>
    </source>
</evidence>
<evidence type="ECO:0000313" key="2">
    <source>
        <dbReference type="EMBL" id="KWT86089.1"/>
    </source>
</evidence>
<dbReference type="PANTHER" id="PTHR37309">
    <property type="entry name" value="SLR0284 PROTEIN"/>
    <property type="match status" value="1"/>
</dbReference>
<reference evidence="2 3" key="1">
    <citation type="submission" date="2015-11" db="EMBL/GenBank/DDBJ databases">
        <authorList>
            <person name="Lin W."/>
        </authorList>
    </citation>
    <scope>NUCLEOTIDE SEQUENCE [LARGE SCALE GENOMIC DNA]</scope>
    <source>
        <strain evidence="2 3">HCH-1</strain>
    </source>
</reference>
<comment type="caution">
    <text evidence="2">The sequence shown here is derived from an EMBL/GenBank/DDBJ whole genome shotgun (WGS) entry which is preliminary data.</text>
</comment>
<feature type="transmembrane region" description="Helical" evidence="1">
    <location>
        <begin position="71"/>
        <end position="95"/>
    </location>
</feature>
<evidence type="ECO:0000256" key="1">
    <source>
        <dbReference type="SAM" id="Phobius"/>
    </source>
</evidence>
<protein>
    <submittedName>
        <fullName evidence="2">Membrane protein</fullName>
    </submittedName>
</protein>